<protein>
    <submittedName>
        <fullName evidence="3">PH domain-containing protein</fullName>
    </submittedName>
</protein>
<evidence type="ECO:0000313" key="4">
    <source>
        <dbReference type="Proteomes" id="UP000594637"/>
    </source>
</evidence>
<accession>A0A7T0PX67</accession>
<sequence>MALSKKLLSRDEVVVRHMHTHIKVLLWRILLQILLLAAAIVGSVLAPDSWQPWGWIVIWTIVVVVAIPLFIAPWLRWSTTTYTVTSKRVITRSGIINKVGHDLPLSRISDVQQERTLTDRIFGAGTLRLQTSSDDPLILADVPQAEIVQVEISNLLFHDIQGAIDADPTD</sequence>
<dbReference type="Pfam" id="PF03703">
    <property type="entry name" value="bPH_2"/>
    <property type="match status" value="1"/>
</dbReference>
<proteinExistence type="predicted"/>
<dbReference type="KEGG" id="arep:ID810_11515"/>
<dbReference type="InterPro" id="IPR005182">
    <property type="entry name" value="YdbS-like_PH"/>
</dbReference>
<dbReference type="AlphaFoldDB" id="A0A7T0PX67"/>
<name>A0A7T0PX67_9ACTO</name>
<evidence type="ECO:0000259" key="2">
    <source>
        <dbReference type="Pfam" id="PF03703"/>
    </source>
</evidence>
<reference evidence="3 4" key="1">
    <citation type="submission" date="2020-11" db="EMBL/GenBank/DDBJ databases">
        <title>Actinomyces sp. ZJ750.</title>
        <authorList>
            <person name="Zhou J."/>
        </authorList>
    </citation>
    <scope>NUCLEOTIDE SEQUENCE [LARGE SCALE GENOMIC DNA]</scope>
    <source>
        <strain evidence="3 4">ZJ750</strain>
    </source>
</reference>
<keyword evidence="1" id="KW-0472">Membrane</keyword>
<dbReference type="Proteomes" id="UP000594637">
    <property type="component" value="Chromosome"/>
</dbReference>
<keyword evidence="1" id="KW-0812">Transmembrane</keyword>
<dbReference type="EMBL" id="CP063989">
    <property type="protein sequence ID" value="QPL05320.1"/>
    <property type="molecule type" value="Genomic_DNA"/>
</dbReference>
<dbReference type="PANTHER" id="PTHR37938:SF1">
    <property type="entry name" value="BLL0215 PROTEIN"/>
    <property type="match status" value="1"/>
</dbReference>
<keyword evidence="1" id="KW-1133">Transmembrane helix</keyword>
<feature type="transmembrane region" description="Helical" evidence="1">
    <location>
        <begin position="52"/>
        <end position="72"/>
    </location>
</feature>
<dbReference type="RefSeq" id="WP_166858289.1">
    <property type="nucleotide sequence ID" value="NZ_CP063989.1"/>
</dbReference>
<evidence type="ECO:0000256" key="1">
    <source>
        <dbReference type="SAM" id="Phobius"/>
    </source>
</evidence>
<feature type="transmembrane region" description="Helical" evidence="1">
    <location>
        <begin position="25"/>
        <end position="46"/>
    </location>
</feature>
<dbReference type="PANTHER" id="PTHR37938">
    <property type="entry name" value="BLL0215 PROTEIN"/>
    <property type="match status" value="1"/>
</dbReference>
<organism evidence="3 4">
    <name type="scientific">Actinomyces respiraculi</name>
    <dbReference type="NCBI Taxonomy" id="2744574"/>
    <lineage>
        <taxon>Bacteria</taxon>
        <taxon>Bacillati</taxon>
        <taxon>Actinomycetota</taxon>
        <taxon>Actinomycetes</taxon>
        <taxon>Actinomycetales</taxon>
        <taxon>Actinomycetaceae</taxon>
        <taxon>Actinomyces</taxon>
    </lineage>
</organism>
<feature type="domain" description="YdbS-like PH" evidence="2">
    <location>
        <begin position="77"/>
        <end position="148"/>
    </location>
</feature>
<gene>
    <name evidence="3" type="ORF">ID810_11515</name>
</gene>
<keyword evidence="4" id="KW-1185">Reference proteome</keyword>
<evidence type="ECO:0000313" key="3">
    <source>
        <dbReference type="EMBL" id="QPL05320.1"/>
    </source>
</evidence>